<dbReference type="InterPro" id="IPR010349">
    <property type="entry name" value="Asparaginase_II"/>
</dbReference>
<dbReference type="AlphaFoldDB" id="A0A381N9A7"/>
<organism evidence="1">
    <name type="scientific">marine metagenome</name>
    <dbReference type="NCBI Taxonomy" id="408172"/>
    <lineage>
        <taxon>unclassified sequences</taxon>
        <taxon>metagenomes</taxon>
        <taxon>ecological metagenomes</taxon>
    </lineage>
</organism>
<dbReference type="Pfam" id="PF06089">
    <property type="entry name" value="Asparaginase_II"/>
    <property type="match status" value="1"/>
</dbReference>
<name>A0A381N9A7_9ZZZZ</name>
<protein>
    <recommendedName>
        <fullName evidence="2">L-asparaginase II</fullName>
    </recommendedName>
</protein>
<reference evidence="1" key="1">
    <citation type="submission" date="2018-05" db="EMBL/GenBank/DDBJ databases">
        <authorList>
            <person name="Lanie J.A."/>
            <person name="Ng W.-L."/>
            <person name="Kazmierczak K.M."/>
            <person name="Andrzejewski T.M."/>
            <person name="Davidsen T.M."/>
            <person name="Wayne K.J."/>
            <person name="Tettelin H."/>
            <person name="Glass J.I."/>
            <person name="Rusch D."/>
            <person name="Podicherti R."/>
            <person name="Tsui H.-C.T."/>
            <person name="Winkler M.E."/>
        </authorList>
    </citation>
    <scope>NUCLEOTIDE SEQUENCE</scope>
</reference>
<evidence type="ECO:0000313" key="1">
    <source>
        <dbReference type="EMBL" id="SUZ51095.1"/>
    </source>
</evidence>
<evidence type="ECO:0008006" key="2">
    <source>
        <dbReference type="Google" id="ProtNLM"/>
    </source>
</evidence>
<dbReference type="PANTHER" id="PTHR42110:SF1">
    <property type="entry name" value="L-ASPARAGINASE, PUTATIVE (AFU_ORTHOLOGUE AFUA_3G11890)-RELATED"/>
    <property type="match status" value="1"/>
</dbReference>
<gene>
    <name evidence="1" type="ORF">METZ01_LOCUS3949</name>
</gene>
<sequence length="319" mass="32838">VNSALVVEVTRGDRIESRHEVDAVVVDPFGRLVGSWGEPHRAVLPRSALKPIQALPLVDTGAADAFGLTDAELALACASHQGERRHEEAVTAWLSRLPGGTSSLACGAHPPLSEEAAQALAASGHPPTAIHNNCSGKHAGFLTVVAHLGLKVDGYLDPGHPLHVDHVTPAIERTCGVDLADGRPGVDGCGIPVWSIALDRLANGWATLGESTAGSSAHRLLSAMRAEPFLVAGTGRACTRLIGTATGGTVAKAGAEGVFCAVVPDEHLGLALKVRDGGARAAEAVATWLLARLGHLDAAPFEVLVNRAGRPVGEVRVTS</sequence>
<accession>A0A381N9A7</accession>
<dbReference type="EMBL" id="UINC01000206">
    <property type="protein sequence ID" value="SUZ51095.1"/>
    <property type="molecule type" value="Genomic_DNA"/>
</dbReference>
<dbReference type="PANTHER" id="PTHR42110">
    <property type="entry name" value="L-ASPARAGINASE, PUTATIVE (AFU_ORTHOLOGUE AFUA_3G11890)-RELATED"/>
    <property type="match status" value="1"/>
</dbReference>
<feature type="non-terminal residue" evidence="1">
    <location>
        <position position="1"/>
    </location>
</feature>
<proteinExistence type="predicted"/>